<evidence type="ECO:0000256" key="6">
    <source>
        <dbReference type="ARBA" id="ARBA00022691"/>
    </source>
</evidence>
<sequence>MLNDQSKFIKEHDLVVLWLTKEQQQLLKIESDKIFQNKFGRFNTNDIINKRFGDKLVSTNNKGFIHLLKPTPELWTNALPHRTQILYNTDISFILLNLNIKPSSVVIESGTGSGSFSHAIARTIGRRGKLHSFEYHKSRSEKVSTEFEEHGLSDIITVYNRDACKLGFTDQLNDSVDAVFLDLPMPWLAIPHGKKSLRKDKVGRICCFSPCIEQVLKTVKSLNDEHFANITTYEVLTRNYDTSYNQVPTVNDITTKLKHILEKKEFRRQQQISSAQAKHNKQLKINEKTEPSENDVKSEETETPQQAPKRKFEQLAPQDASTLLSRPFMDTRGHTSYLTCEYTSAIESLQTNDDQKLHHFCLMTLTMSPKRKLSIDR</sequence>
<dbReference type="PANTHER" id="PTHR12133:SF2">
    <property type="entry name" value="TRNA (ADENINE(58)-N(1))-METHYLTRANSFERASE CATALYTIC SUBUNIT TRMT61A"/>
    <property type="match status" value="1"/>
</dbReference>
<feature type="domain" description="tRNA (adenine(58)-N(1))-methyltransferase catalytic subunit TRM61 C-terminal" evidence="12">
    <location>
        <begin position="63"/>
        <end position="339"/>
    </location>
</feature>
<evidence type="ECO:0000256" key="10">
    <source>
        <dbReference type="PIRSR" id="PIRSR017269-1"/>
    </source>
</evidence>
<dbReference type="Proteomes" id="UP000005242">
    <property type="component" value="Unassembled WGS sequence"/>
</dbReference>
<dbReference type="InterPro" id="IPR029063">
    <property type="entry name" value="SAM-dependent_MTases_sf"/>
</dbReference>
<evidence type="ECO:0000313" key="14">
    <source>
        <dbReference type="Proteomes" id="UP000005242"/>
    </source>
</evidence>
<accession>I4YG72</accession>
<dbReference type="Gene3D" id="3.40.50.150">
    <property type="entry name" value="Vaccinia Virus protein VP39"/>
    <property type="match status" value="1"/>
</dbReference>
<dbReference type="Gene3D" id="3.10.330.20">
    <property type="match status" value="1"/>
</dbReference>
<proteinExistence type="inferred from homology"/>
<dbReference type="RefSeq" id="XP_006957009.1">
    <property type="nucleotide sequence ID" value="XM_006956947.1"/>
</dbReference>
<dbReference type="AlphaFoldDB" id="I4YG72"/>
<reference evidence="13 14" key="1">
    <citation type="journal article" date="2012" name="Fungal Genet. Biol.">
        <title>The genome of the xerotolerant mold Wallemia sebi reveals adaptations to osmotic stress and suggests cryptic sexual reproduction.</title>
        <authorList>
            <person name="Padamsee M."/>
            <person name="Kumar T.K.A."/>
            <person name="Riley R."/>
            <person name="Binder M."/>
            <person name="Boyd A."/>
            <person name="Calvo A.M."/>
            <person name="Furukawa K."/>
            <person name="Hesse C."/>
            <person name="Hohmann S."/>
            <person name="James T.Y."/>
            <person name="LaButti K."/>
            <person name="Lapidus A."/>
            <person name="Lindquist E."/>
            <person name="Lucas S."/>
            <person name="Miller K."/>
            <person name="Shantappa S."/>
            <person name="Grigoriev I.V."/>
            <person name="Hibbett D.S."/>
            <person name="McLaughlin D.J."/>
            <person name="Spatafora J.W."/>
            <person name="Aime M.C."/>
        </authorList>
    </citation>
    <scope>NUCLEOTIDE SEQUENCE [LARGE SCALE GENOMIC DNA]</scope>
    <source>
        <strain evidence="14">ATCC MYA-4683 / CBS 633.66</strain>
    </source>
</reference>
<feature type="binding site" evidence="10">
    <location>
        <position position="182"/>
    </location>
    <ligand>
        <name>S-adenosyl-L-methionine</name>
        <dbReference type="ChEBI" id="CHEBI:59789"/>
    </ligand>
</feature>
<dbReference type="OrthoDB" id="1925287at2759"/>
<dbReference type="OMA" id="RPDHRMI"/>
<dbReference type="KEGG" id="wse:WALSEDRAFT_56628"/>
<dbReference type="InterPro" id="IPR014816">
    <property type="entry name" value="tRNA_MeTrfase_Gcd14"/>
</dbReference>
<dbReference type="EC" id="2.1.1.220" evidence="2 9"/>
<dbReference type="HOGENOM" id="CLU_025402_4_0_1"/>
<dbReference type="EMBL" id="JH668226">
    <property type="protein sequence ID" value="EIM22964.1"/>
    <property type="molecule type" value="Genomic_DNA"/>
</dbReference>
<evidence type="ECO:0000259" key="12">
    <source>
        <dbReference type="Pfam" id="PF08704"/>
    </source>
</evidence>
<dbReference type="GO" id="GO:0005634">
    <property type="term" value="C:nucleus"/>
    <property type="evidence" value="ECO:0007669"/>
    <property type="project" value="UniProtKB-SubCell"/>
</dbReference>
<dbReference type="GO" id="GO:0030488">
    <property type="term" value="P:tRNA methylation"/>
    <property type="evidence" value="ECO:0007669"/>
    <property type="project" value="InterPro"/>
</dbReference>
<dbReference type="GO" id="GO:0160107">
    <property type="term" value="F:tRNA (adenine(58)-N1)-methyltransferase activity"/>
    <property type="evidence" value="ECO:0007669"/>
    <property type="project" value="UniProtKB-EC"/>
</dbReference>
<dbReference type="eggNOG" id="KOG2915">
    <property type="taxonomic scope" value="Eukaryota"/>
</dbReference>
<dbReference type="SUPFAM" id="SSF53335">
    <property type="entry name" value="S-adenosyl-L-methionine-dependent methyltransferases"/>
    <property type="match status" value="1"/>
</dbReference>
<keyword evidence="4 9" id="KW-0489">Methyltransferase</keyword>
<keyword evidence="8 9" id="KW-0539">Nucleus</keyword>
<feature type="binding site" evidence="10">
    <location>
        <position position="154"/>
    </location>
    <ligand>
        <name>S-adenosyl-L-methionine</name>
        <dbReference type="ChEBI" id="CHEBI:59789"/>
    </ligand>
</feature>
<dbReference type="PIRSF" id="PIRSF017269">
    <property type="entry name" value="GCD14"/>
    <property type="match status" value="1"/>
</dbReference>
<evidence type="ECO:0000256" key="7">
    <source>
        <dbReference type="ARBA" id="ARBA00022694"/>
    </source>
</evidence>
<evidence type="ECO:0000256" key="11">
    <source>
        <dbReference type="SAM" id="MobiDB-lite"/>
    </source>
</evidence>
<feature type="compositionally biased region" description="Basic and acidic residues" evidence="11">
    <location>
        <begin position="284"/>
        <end position="300"/>
    </location>
</feature>
<evidence type="ECO:0000256" key="8">
    <source>
        <dbReference type="ARBA" id="ARBA00023242"/>
    </source>
</evidence>
<dbReference type="Pfam" id="PF08704">
    <property type="entry name" value="GCD14"/>
    <property type="match status" value="1"/>
</dbReference>
<evidence type="ECO:0000256" key="4">
    <source>
        <dbReference type="ARBA" id="ARBA00022603"/>
    </source>
</evidence>
<protein>
    <recommendedName>
        <fullName evidence="3 9">tRNA (adenine(58)-N(1))-methyltransferase catalytic subunit TRM61</fullName>
        <ecNumber evidence="2 9">2.1.1.220</ecNumber>
    </recommendedName>
</protein>
<dbReference type="GO" id="GO:0031515">
    <property type="term" value="C:tRNA (m1A) methyltransferase complex"/>
    <property type="evidence" value="ECO:0007669"/>
    <property type="project" value="UniProtKB-UniRule"/>
</dbReference>
<dbReference type="InterPro" id="IPR049470">
    <property type="entry name" value="TRM61_C"/>
</dbReference>
<dbReference type="InParanoid" id="I4YG72"/>
<comment type="similarity">
    <text evidence="9">Belongs to the class I-like SAM-binding methyltransferase superfamily. TRM61 family.</text>
</comment>
<dbReference type="GeneID" id="18472834"/>
<comment type="catalytic activity">
    <reaction evidence="9">
        <text>adenosine(58) in tRNA + S-adenosyl-L-methionine = N(1)-methyladenosine(58) in tRNA + S-adenosyl-L-homocysteine + H(+)</text>
        <dbReference type="Rhea" id="RHEA:43152"/>
        <dbReference type="Rhea" id="RHEA-COMP:10365"/>
        <dbReference type="Rhea" id="RHEA-COMP:10366"/>
        <dbReference type="ChEBI" id="CHEBI:15378"/>
        <dbReference type="ChEBI" id="CHEBI:57856"/>
        <dbReference type="ChEBI" id="CHEBI:59789"/>
        <dbReference type="ChEBI" id="CHEBI:74411"/>
        <dbReference type="ChEBI" id="CHEBI:74491"/>
        <dbReference type="EC" id="2.1.1.220"/>
    </reaction>
</comment>
<keyword evidence="7 9" id="KW-0819">tRNA processing</keyword>
<evidence type="ECO:0000256" key="1">
    <source>
        <dbReference type="ARBA" id="ARBA00004123"/>
    </source>
</evidence>
<keyword evidence="5 9" id="KW-0808">Transferase</keyword>
<keyword evidence="14" id="KW-1185">Reference proteome</keyword>
<evidence type="ECO:0000256" key="3">
    <source>
        <dbReference type="ARBA" id="ARBA00015963"/>
    </source>
</evidence>
<evidence type="ECO:0000313" key="13">
    <source>
        <dbReference type="EMBL" id="EIM22964.1"/>
    </source>
</evidence>
<dbReference type="PANTHER" id="PTHR12133">
    <property type="entry name" value="TRNA (ADENINE(58)-N(1))-METHYLTRANSFERASE"/>
    <property type="match status" value="1"/>
</dbReference>
<dbReference type="FunCoup" id="I4YG72">
    <property type="interactions" value="222"/>
</dbReference>
<feature type="region of interest" description="Disordered" evidence="11">
    <location>
        <begin position="268"/>
        <end position="316"/>
    </location>
</feature>
<dbReference type="PROSITE" id="PS51620">
    <property type="entry name" value="SAM_TRM61"/>
    <property type="match status" value="1"/>
</dbReference>
<dbReference type="STRING" id="671144.I4YG72"/>
<evidence type="ECO:0000256" key="2">
    <source>
        <dbReference type="ARBA" id="ARBA00012796"/>
    </source>
</evidence>
<name>I4YG72_WALMC</name>
<keyword evidence="6 9" id="KW-0949">S-adenosyl-L-methionine</keyword>
<comment type="subcellular location">
    <subcellularLocation>
        <location evidence="1 9">Nucleus</location>
    </subcellularLocation>
</comment>
<organism evidence="13 14">
    <name type="scientific">Wallemia mellicola (strain ATCC MYA-4683 / CBS 633.66)</name>
    <name type="common">Wallemia sebi (CBS 633.66)</name>
    <dbReference type="NCBI Taxonomy" id="671144"/>
    <lineage>
        <taxon>Eukaryota</taxon>
        <taxon>Fungi</taxon>
        <taxon>Dikarya</taxon>
        <taxon>Basidiomycota</taxon>
        <taxon>Wallemiomycotina</taxon>
        <taxon>Wallemiomycetes</taxon>
        <taxon>Wallemiales</taxon>
        <taxon>Wallemiaceae</taxon>
        <taxon>Wallemia</taxon>
    </lineage>
</organism>
<gene>
    <name evidence="13" type="ORF">WALSEDRAFT_56628</name>
</gene>
<comment type="function">
    <text evidence="9">Catalytic subunit of tRNA (adenine-N(1)-)-methyltransferase, which catalyzes the formation of N(1)-methyladenine at position 58 (m1A58) in initiator methionyl-tRNA.</text>
</comment>
<evidence type="ECO:0000256" key="5">
    <source>
        <dbReference type="ARBA" id="ARBA00022679"/>
    </source>
</evidence>
<feature type="binding site" evidence="10">
    <location>
        <position position="134"/>
    </location>
    <ligand>
        <name>S-adenosyl-L-methionine</name>
        <dbReference type="ChEBI" id="CHEBI:59789"/>
    </ligand>
</feature>
<evidence type="ECO:0000256" key="9">
    <source>
        <dbReference type="PIRNR" id="PIRNR017269"/>
    </source>
</evidence>